<keyword evidence="1 2" id="KW-0238">DNA-binding</keyword>
<name>A0ABP7MW01_9GAMM</name>
<dbReference type="InterPro" id="IPR001647">
    <property type="entry name" value="HTH_TetR"/>
</dbReference>
<comment type="caution">
    <text evidence="2">Lacks conserved residue(s) required for the propagation of feature annotation.</text>
</comment>
<feature type="domain" description="HTH tetR-type" evidence="3">
    <location>
        <begin position="1"/>
        <end position="37"/>
    </location>
</feature>
<evidence type="ECO:0000313" key="4">
    <source>
        <dbReference type="EMBL" id="GAA3929921.1"/>
    </source>
</evidence>
<proteinExistence type="predicted"/>
<dbReference type="InterPro" id="IPR041483">
    <property type="entry name" value="TetR_C_34"/>
</dbReference>
<reference evidence="5" key="1">
    <citation type="journal article" date="2019" name="Int. J. Syst. Evol. Microbiol.">
        <title>The Global Catalogue of Microorganisms (GCM) 10K type strain sequencing project: providing services to taxonomists for standard genome sequencing and annotation.</title>
        <authorList>
            <consortium name="The Broad Institute Genomics Platform"/>
            <consortium name="The Broad Institute Genome Sequencing Center for Infectious Disease"/>
            <person name="Wu L."/>
            <person name="Ma J."/>
        </authorList>
    </citation>
    <scope>NUCLEOTIDE SEQUENCE [LARGE SCALE GENOMIC DNA]</scope>
    <source>
        <strain evidence="5">JCM 17551</strain>
    </source>
</reference>
<organism evidence="4 5">
    <name type="scientific">Litoribacillus peritrichatus</name>
    <dbReference type="NCBI Taxonomy" id="718191"/>
    <lineage>
        <taxon>Bacteria</taxon>
        <taxon>Pseudomonadati</taxon>
        <taxon>Pseudomonadota</taxon>
        <taxon>Gammaproteobacteria</taxon>
        <taxon>Oceanospirillales</taxon>
        <taxon>Oceanospirillaceae</taxon>
        <taxon>Litoribacillus</taxon>
    </lineage>
</organism>
<gene>
    <name evidence="4" type="ORF">GCM10022277_28220</name>
</gene>
<dbReference type="Pfam" id="PF17929">
    <property type="entry name" value="TetR_C_34"/>
    <property type="match status" value="1"/>
</dbReference>
<dbReference type="InterPro" id="IPR009057">
    <property type="entry name" value="Homeodomain-like_sf"/>
</dbReference>
<sequence length="180" mass="20683">MKDIAASLGLTKSTLYLYFKTKEEVFLALYVDEFRAIFLKLDQYLANQASQGSTTLFIEQVIQCMQQHESFLKLNSILHTVLEKNIDLTTALAFKQLLQKQLLFSGALLEHYFKHFKEGQGTELLLIIHQLQIGCFHACSASSVSKLLQSQPEMQFMVLDFYTEFSKSIRLLLKGMEENN</sequence>
<dbReference type="PROSITE" id="PS50977">
    <property type="entry name" value="HTH_TETR_2"/>
    <property type="match status" value="1"/>
</dbReference>
<evidence type="ECO:0000259" key="3">
    <source>
        <dbReference type="PROSITE" id="PS50977"/>
    </source>
</evidence>
<evidence type="ECO:0000313" key="5">
    <source>
        <dbReference type="Proteomes" id="UP001501565"/>
    </source>
</evidence>
<comment type="caution">
    <text evidence="4">The sequence shown here is derived from an EMBL/GenBank/DDBJ whole genome shotgun (WGS) entry which is preliminary data.</text>
</comment>
<keyword evidence="5" id="KW-1185">Reference proteome</keyword>
<dbReference type="Pfam" id="PF00440">
    <property type="entry name" value="TetR_N"/>
    <property type="match status" value="1"/>
</dbReference>
<protein>
    <submittedName>
        <fullName evidence="4">TetR/AcrR family transcriptional regulator</fullName>
    </submittedName>
</protein>
<dbReference type="SUPFAM" id="SSF46689">
    <property type="entry name" value="Homeodomain-like"/>
    <property type="match status" value="1"/>
</dbReference>
<evidence type="ECO:0000256" key="1">
    <source>
        <dbReference type="ARBA" id="ARBA00023125"/>
    </source>
</evidence>
<dbReference type="EMBL" id="BAABBN010000007">
    <property type="protein sequence ID" value="GAA3929921.1"/>
    <property type="molecule type" value="Genomic_DNA"/>
</dbReference>
<evidence type="ECO:0000256" key="2">
    <source>
        <dbReference type="PROSITE-ProRule" id="PRU00335"/>
    </source>
</evidence>
<dbReference type="Gene3D" id="1.10.357.10">
    <property type="entry name" value="Tetracycline Repressor, domain 2"/>
    <property type="match status" value="1"/>
</dbReference>
<dbReference type="Proteomes" id="UP001501565">
    <property type="component" value="Unassembled WGS sequence"/>
</dbReference>
<accession>A0ABP7MW01</accession>